<proteinExistence type="predicted"/>
<dbReference type="Pfam" id="PF13612">
    <property type="entry name" value="DDE_Tnp_1_3"/>
    <property type="match status" value="1"/>
</dbReference>
<comment type="caution">
    <text evidence="2">The sequence shown here is derived from an EMBL/GenBank/DDBJ whole genome shotgun (WGS) entry which is preliminary data.</text>
</comment>
<sequence length="60" mass="6936">MIQVADREQLKNEGFLKGIFGKLFADKGYISKKLEKLLFVEGIHLITQLRNNIKQPNDSF</sequence>
<dbReference type="Proteomes" id="UP000599179">
    <property type="component" value="Unassembled WGS sequence"/>
</dbReference>
<dbReference type="InterPro" id="IPR025668">
    <property type="entry name" value="Tnp_DDE_dom"/>
</dbReference>
<protein>
    <recommendedName>
        <fullName evidence="1">Transposase DDE domain-containing protein</fullName>
    </recommendedName>
</protein>
<name>A0ABQ1SJF3_9FLAO</name>
<accession>A0ABQ1SJF3</accession>
<evidence type="ECO:0000313" key="3">
    <source>
        <dbReference type="Proteomes" id="UP000599179"/>
    </source>
</evidence>
<gene>
    <name evidence="2" type="ORF">GCM10010832_23780</name>
</gene>
<reference evidence="3" key="1">
    <citation type="journal article" date="2019" name="Int. J. Syst. Evol. Microbiol.">
        <title>The Global Catalogue of Microorganisms (GCM) 10K type strain sequencing project: providing services to taxonomists for standard genome sequencing and annotation.</title>
        <authorList>
            <consortium name="The Broad Institute Genomics Platform"/>
            <consortium name="The Broad Institute Genome Sequencing Center for Infectious Disease"/>
            <person name="Wu L."/>
            <person name="Ma J."/>
        </authorList>
    </citation>
    <scope>NUCLEOTIDE SEQUENCE [LARGE SCALE GENOMIC DNA]</scope>
    <source>
        <strain evidence="3">CGMCC 1.12931</strain>
    </source>
</reference>
<evidence type="ECO:0000259" key="1">
    <source>
        <dbReference type="Pfam" id="PF13612"/>
    </source>
</evidence>
<evidence type="ECO:0000313" key="2">
    <source>
        <dbReference type="EMBL" id="GGE43060.1"/>
    </source>
</evidence>
<feature type="domain" description="Transposase DDE" evidence="1">
    <location>
        <begin position="4"/>
        <end position="55"/>
    </location>
</feature>
<organism evidence="2 3">
    <name type="scientific">Psychroflexus planctonicus</name>
    <dbReference type="NCBI Taxonomy" id="1526575"/>
    <lineage>
        <taxon>Bacteria</taxon>
        <taxon>Pseudomonadati</taxon>
        <taxon>Bacteroidota</taxon>
        <taxon>Flavobacteriia</taxon>
        <taxon>Flavobacteriales</taxon>
        <taxon>Flavobacteriaceae</taxon>
        <taxon>Psychroflexus</taxon>
    </lineage>
</organism>
<keyword evidence="3" id="KW-1185">Reference proteome</keyword>
<dbReference type="EMBL" id="BMGM01000011">
    <property type="protein sequence ID" value="GGE43060.1"/>
    <property type="molecule type" value="Genomic_DNA"/>
</dbReference>